<reference evidence="3 4" key="1">
    <citation type="journal article" date="2009" name="Stand. Genomic Sci.">
        <title>Complete genome sequence of Desulfotomaculum acetoxidans type strain (5575).</title>
        <authorList>
            <person name="Spring S."/>
            <person name="Lapidus A."/>
            <person name="Schroder M."/>
            <person name="Gleim D."/>
            <person name="Sims D."/>
            <person name="Meincke L."/>
            <person name="Glavina Del Rio T."/>
            <person name="Tice H."/>
            <person name="Copeland A."/>
            <person name="Cheng J.F."/>
            <person name="Lucas S."/>
            <person name="Chen F."/>
            <person name="Nolan M."/>
            <person name="Bruce D."/>
            <person name="Goodwin L."/>
            <person name="Pitluck S."/>
            <person name="Ivanova N."/>
            <person name="Mavromatis K."/>
            <person name="Mikhailova N."/>
            <person name="Pati A."/>
            <person name="Chen A."/>
            <person name="Palaniappan K."/>
            <person name="Land M."/>
            <person name="Hauser L."/>
            <person name="Chang Y.J."/>
            <person name="Jeffries C.D."/>
            <person name="Chain P."/>
            <person name="Saunders E."/>
            <person name="Brettin T."/>
            <person name="Detter J.C."/>
            <person name="Goker M."/>
            <person name="Bristow J."/>
            <person name="Eisen J.A."/>
            <person name="Markowitz V."/>
            <person name="Hugenholtz P."/>
            <person name="Kyrpides N.C."/>
            <person name="Klenk H.P."/>
            <person name="Han C."/>
        </authorList>
    </citation>
    <scope>NUCLEOTIDE SEQUENCE [LARGE SCALE GENOMIC DNA]</scope>
    <source>
        <strain evidence="4">ATCC 49208 / DSM 771 / VKM B-1644</strain>
    </source>
</reference>
<name>C8VVT2_DESAS</name>
<dbReference type="EMBL" id="CP001720">
    <property type="protein sequence ID" value="ACV62397.1"/>
    <property type="molecule type" value="Genomic_DNA"/>
</dbReference>
<dbReference type="InterPro" id="IPR003034">
    <property type="entry name" value="SAP_dom"/>
</dbReference>
<sequence>MSFFDIFKGKQKPDKISKPSEAPRAAERQPKDNISSFIKMTTEILPSAPDDVIPVEKRIKGAIASKHGLYPHEVLVLDYAGSFYTDSNSFQGFWWYRYGVRDVGKCLHSLMNRAFLQMGDLHSAIALENATVLKEELKKHGLKVSGKKDELVQRLMSEVKQEELNSRFAKRTYQLTDLGKLALEEEGYVPYIHRHTLEDLDIWSLNRIIHDPPYMPYRDKIWGYLNKRGMEHFAGHNFGLYRNCRHSMSTFLMEENKIRDALGMLSEVVFYDLSGLSNNYDPQFLDIYAQSFFPYKDSIVTMAPGITSAVIHCQKELNMSDEELKTAMLERMNRLSAPLHLFTPEECVDVVLMESREDTEALTKIYAKAKRRFKQKYPNIKC</sequence>
<dbReference type="InterPro" id="IPR036361">
    <property type="entry name" value="SAP_dom_sf"/>
</dbReference>
<feature type="region of interest" description="Disordered" evidence="1">
    <location>
        <begin position="8"/>
        <end position="30"/>
    </location>
</feature>
<proteinExistence type="predicted"/>
<feature type="domain" description="SAP" evidence="2">
    <location>
        <begin position="125"/>
        <end position="159"/>
    </location>
</feature>
<evidence type="ECO:0000313" key="4">
    <source>
        <dbReference type="Proteomes" id="UP000002217"/>
    </source>
</evidence>
<dbReference type="Proteomes" id="UP000002217">
    <property type="component" value="Chromosome"/>
</dbReference>
<dbReference type="PROSITE" id="PS50800">
    <property type="entry name" value="SAP"/>
    <property type="match status" value="1"/>
</dbReference>
<dbReference type="SUPFAM" id="SSF68906">
    <property type="entry name" value="SAP domain"/>
    <property type="match status" value="1"/>
</dbReference>
<dbReference type="Pfam" id="PF02037">
    <property type="entry name" value="SAP"/>
    <property type="match status" value="1"/>
</dbReference>
<evidence type="ECO:0000256" key="1">
    <source>
        <dbReference type="SAM" id="MobiDB-lite"/>
    </source>
</evidence>
<dbReference type="STRING" id="485916.Dtox_1533"/>
<dbReference type="Gene3D" id="1.10.720.30">
    <property type="entry name" value="SAP domain"/>
    <property type="match status" value="1"/>
</dbReference>
<accession>C8VVT2</accession>
<dbReference type="KEGG" id="dae:Dtox_1533"/>
<dbReference type="eggNOG" id="ENOG5033C5Y">
    <property type="taxonomic scope" value="Bacteria"/>
</dbReference>
<dbReference type="RefSeq" id="WP_015757109.1">
    <property type="nucleotide sequence ID" value="NC_013216.1"/>
</dbReference>
<protein>
    <recommendedName>
        <fullName evidence="2">SAP domain-containing protein</fullName>
    </recommendedName>
</protein>
<organism evidence="3 4">
    <name type="scientific">Desulfofarcimen acetoxidans (strain ATCC 49208 / DSM 771 / KCTC 5769 / VKM B-1644 / 5575)</name>
    <name type="common">Desulfotomaculum acetoxidans</name>
    <dbReference type="NCBI Taxonomy" id="485916"/>
    <lineage>
        <taxon>Bacteria</taxon>
        <taxon>Bacillati</taxon>
        <taxon>Bacillota</taxon>
        <taxon>Clostridia</taxon>
        <taxon>Eubacteriales</taxon>
        <taxon>Peptococcaceae</taxon>
        <taxon>Desulfofarcimen</taxon>
    </lineage>
</organism>
<dbReference type="SMART" id="SM00513">
    <property type="entry name" value="SAP"/>
    <property type="match status" value="1"/>
</dbReference>
<gene>
    <name evidence="3" type="ordered locus">Dtox_1533</name>
</gene>
<keyword evidence="4" id="KW-1185">Reference proteome</keyword>
<dbReference type="HOGENOM" id="CLU_737178_0_0_9"/>
<evidence type="ECO:0000313" key="3">
    <source>
        <dbReference type="EMBL" id="ACV62397.1"/>
    </source>
</evidence>
<feature type="compositionally biased region" description="Basic and acidic residues" evidence="1">
    <location>
        <begin position="8"/>
        <end position="18"/>
    </location>
</feature>
<dbReference type="AlphaFoldDB" id="C8VVT2"/>
<evidence type="ECO:0000259" key="2">
    <source>
        <dbReference type="PROSITE" id="PS50800"/>
    </source>
</evidence>